<proteinExistence type="predicted"/>
<feature type="domain" description="DUF4218" evidence="2">
    <location>
        <begin position="612"/>
        <end position="698"/>
    </location>
</feature>
<dbReference type="Pfam" id="PF02992">
    <property type="entry name" value="Transposase_21"/>
    <property type="match status" value="1"/>
</dbReference>
<organism evidence="3 4">
    <name type="scientific">Circinella minor</name>
    <dbReference type="NCBI Taxonomy" id="1195481"/>
    <lineage>
        <taxon>Eukaryota</taxon>
        <taxon>Fungi</taxon>
        <taxon>Fungi incertae sedis</taxon>
        <taxon>Mucoromycota</taxon>
        <taxon>Mucoromycotina</taxon>
        <taxon>Mucoromycetes</taxon>
        <taxon>Mucorales</taxon>
        <taxon>Lichtheimiaceae</taxon>
        <taxon>Circinella</taxon>
    </lineage>
</organism>
<reference evidence="3 4" key="1">
    <citation type="submission" date="2020-12" db="EMBL/GenBank/DDBJ databases">
        <title>Metabolic potential, ecology and presence of endohyphal bacteria is reflected in genomic diversity of Mucoromycotina.</title>
        <authorList>
            <person name="Muszewska A."/>
            <person name="Okrasinska A."/>
            <person name="Steczkiewicz K."/>
            <person name="Drgas O."/>
            <person name="Orlowska M."/>
            <person name="Perlinska-Lenart U."/>
            <person name="Aleksandrzak-Piekarczyk T."/>
            <person name="Szatraj K."/>
            <person name="Zielenkiewicz U."/>
            <person name="Pilsyk S."/>
            <person name="Malc E."/>
            <person name="Mieczkowski P."/>
            <person name="Kruszewska J.S."/>
            <person name="Biernat P."/>
            <person name="Pawlowska J."/>
        </authorList>
    </citation>
    <scope>NUCLEOTIDE SEQUENCE [LARGE SCALE GENOMIC DNA]</scope>
    <source>
        <strain evidence="3 4">CBS 142.35</strain>
    </source>
</reference>
<name>A0A8H7VDQ5_9FUNG</name>
<evidence type="ECO:0000256" key="1">
    <source>
        <dbReference type="SAM" id="MobiDB-lite"/>
    </source>
</evidence>
<gene>
    <name evidence="3" type="ORF">INT45_002788</name>
</gene>
<feature type="region of interest" description="Disordered" evidence="1">
    <location>
        <begin position="102"/>
        <end position="133"/>
    </location>
</feature>
<evidence type="ECO:0000313" key="4">
    <source>
        <dbReference type="Proteomes" id="UP000646827"/>
    </source>
</evidence>
<feature type="region of interest" description="Disordered" evidence="1">
    <location>
        <begin position="48"/>
        <end position="71"/>
    </location>
</feature>
<evidence type="ECO:0000313" key="3">
    <source>
        <dbReference type="EMBL" id="KAG2215062.1"/>
    </source>
</evidence>
<dbReference type="EMBL" id="JAEPRB010000550">
    <property type="protein sequence ID" value="KAG2215062.1"/>
    <property type="molecule type" value="Genomic_DNA"/>
</dbReference>
<dbReference type="InterPro" id="IPR025452">
    <property type="entry name" value="DUF4218"/>
</dbReference>
<accession>A0A8H7VDQ5</accession>
<evidence type="ECO:0000259" key="2">
    <source>
        <dbReference type="Pfam" id="PF13960"/>
    </source>
</evidence>
<dbReference type="Proteomes" id="UP000646827">
    <property type="component" value="Unassembled WGS sequence"/>
</dbReference>
<feature type="compositionally biased region" description="Low complexity" evidence="1">
    <location>
        <begin position="102"/>
        <end position="132"/>
    </location>
</feature>
<feature type="non-terminal residue" evidence="3">
    <location>
        <position position="1"/>
    </location>
</feature>
<dbReference type="InterPro" id="IPR004242">
    <property type="entry name" value="Transposase_21"/>
</dbReference>
<protein>
    <recommendedName>
        <fullName evidence="2">DUF4218 domain-containing protein</fullName>
    </recommendedName>
</protein>
<sequence>MWKCNDCGKVCLWIESRKHMKECFLNRLRRVRHHLNHKEANRQGLIVDHRRSQHSTAQIQEPEHADDDYYDDGFDMMTDIVQDTHSMNTDSSLLSSSLASSSSISSPSGSSSSISSSSGSSSSSSSSSSPLSGTKKIHIQIPVHEPIDYTTQKSVEFFTLTRELNIGKSKTDSLINWINGFITDPEFERKSLLSQHLSKGLIKKISIVKPVQYDVCPNGCYMYTDSSISNCPHCNSPRFKPSRNDKTIPMTTTHQLPLSQHLGSYFQSPALRHLMGYRWRQSVQTTMKDIFDGTTYMSMRDQLFKQPEDIAIGLFTNGFNVFKKRSYTITLVMATILNLPPEERYKKENLLILALIPGPKKPKDIYSFIQPLLSELAVLQDHGMVVHTPAGKFESKVHLLFTGGDIPAVGELIGNSHTGVFGCRICVVKGTRGDNGGMFFLPTAETPAIREKSSFITSDLEHQLKVKTPLAKLKAFQGPLFFLIDEMHLLGHNIGHQIWNAICGEKYGKKNPFALQRKYRKIIGQKMAMLKSKVPITFEGTFIDLHQQPGYARAVDWIVFILYIVPTYIVEHLDKQQQKCRAHKKKNPRVLEQAKLALVALSKVYELVLQYEIEPQDIQEIESNIQIWHTFLNAHMPTNFFTINQHYLTHLPECIKKYGNPRMYSARPMERMIGMLKPRINSRTKPASNASNVMIEMVTTTQFFRRCVSMNETSEDQQIPVDDLSHERTQLIMSKTIVTPLDDENTATATLRQLQQKSMQDFKNNDYDIESLLINYYSRYNIDYSNLDDMIYTGKQVIVRGHVFSGSNDFVKLTWPVDENARRGLGSADALEWGDMFGTILLLFSHVNQQQRRIFCVVRLEMDTKAAPTTNIPIGFHRRSRIYVTDVSHLDCLAMQLPSLHIKSKNYY</sequence>
<dbReference type="OrthoDB" id="2263388at2759"/>
<dbReference type="Pfam" id="PF13960">
    <property type="entry name" value="DUF4218"/>
    <property type="match status" value="1"/>
</dbReference>
<comment type="caution">
    <text evidence="3">The sequence shown here is derived from an EMBL/GenBank/DDBJ whole genome shotgun (WGS) entry which is preliminary data.</text>
</comment>
<dbReference type="AlphaFoldDB" id="A0A8H7VDQ5"/>
<keyword evidence="4" id="KW-1185">Reference proteome</keyword>